<sequence length="112" mass="12393">MVPCTTGHVSILLSNTKSPDDLQDPSITWTTQDFCTVSRDPTTLPGAGQATPGTQQLKTLLCLGLSDIRRFIYSGAFQWEELKKDIGKKLKDSGDVSNVVEKTKCIVRHQER</sequence>
<protein>
    <submittedName>
        <fullName evidence="1">Rho-related BTB domain-containing protein 3</fullName>
    </submittedName>
</protein>
<accession>A0A091D475</accession>
<organism evidence="1 2">
    <name type="scientific">Fukomys damarensis</name>
    <name type="common">Damaraland mole rat</name>
    <name type="synonym">Cryptomys damarensis</name>
    <dbReference type="NCBI Taxonomy" id="885580"/>
    <lineage>
        <taxon>Eukaryota</taxon>
        <taxon>Metazoa</taxon>
        <taxon>Chordata</taxon>
        <taxon>Craniata</taxon>
        <taxon>Vertebrata</taxon>
        <taxon>Euteleostomi</taxon>
        <taxon>Mammalia</taxon>
        <taxon>Eutheria</taxon>
        <taxon>Euarchontoglires</taxon>
        <taxon>Glires</taxon>
        <taxon>Rodentia</taxon>
        <taxon>Hystricomorpha</taxon>
        <taxon>Bathyergidae</taxon>
        <taxon>Fukomys</taxon>
    </lineage>
</organism>
<gene>
    <name evidence="1" type="ORF">H920_13321</name>
</gene>
<evidence type="ECO:0000313" key="1">
    <source>
        <dbReference type="EMBL" id="KFO25293.1"/>
    </source>
</evidence>
<reference evidence="1 2" key="1">
    <citation type="submission" date="2013-11" db="EMBL/GenBank/DDBJ databases">
        <title>The Damaraland mole rat (Fukomys damarensis) genome and evolution of African mole rats.</title>
        <authorList>
            <person name="Gladyshev V.N."/>
            <person name="Fang X."/>
        </authorList>
    </citation>
    <scope>NUCLEOTIDE SEQUENCE [LARGE SCALE GENOMIC DNA]</scope>
    <source>
        <tissue evidence="1">Liver</tissue>
    </source>
</reference>
<dbReference type="Proteomes" id="UP000028990">
    <property type="component" value="Unassembled WGS sequence"/>
</dbReference>
<name>A0A091D475_FUKDA</name>
<dbReference type="AlphaFoldDB" id="A0A091D475"/>
<dbReference type="EMBL" id="KN123376">
    <property type="protein sequence ID" value="KFO25293.1"/>
    <property type="molecule type" value="Genomic_DNA"/>
</dbReference>
<evidence type="ECO:0000313" key="2">
    <source>
        <dbReference type="Proteomes" id="UP000028990"/>
    </source>
</evidence>
<keyword evidence="2" id="KW-1185">Reference proteome</keyword>
<proteinExistence type="predicted"/>